<evidence type="ECO:0000256" key="4">
    <source>
        <dbReference type="SAM" id="MobiDB-lite"/>
    </source>
</evidence>
<dbReference type="PANTHER" id="PTHR43856">
    <property type="entry name" value="CARDIOLIPIN HYDROLASE"/>
    <property type="match status" value="1"/>
</dbReference>
<dbReference type="GO" id="GO:0016787">
    <property type="term" value="F:hydrolase activity"/>
    <property type="evidence" value="ECO:0007669"/>
    <property type="project" value="UniProtKB-KW"/>
</dbReference>
<dbReference type="InterPro" id="IPR051406">
    <property type="entry name" value="PLD_domain"/>
</dbReference>
<dbReference type="PROSITE" id="PS50035">
    <property type="entry name" value="PLD"/>
    <property type="match status" value="1"/>
</dbReference>
<evidence type="ECO:0000256" key="2">
    <source>
        <dbReference type="ARBA" id="ARBA00022963"/>
    </source>
</evidence>
<evidence type="ECO:0000313" key="6">
    <source>
        <dbReference type="EMBL" id="MFC4356734.1"/>
    </source>
</evidence>
<feature type="compositionally biased region" description="Low complexity" evidence="4">
    <location>
        <begin position="30"/>
        <end position="44"/>
    </location>
</feature>
<reference evidence="6 7" key="1">
    <citation type="journal article" date="2019" name="Int. J. Syst. Evol. Microbiol.">
        <title>The Global Catalogue of Microorganisms (GCM) 10K type strain sequencing project: providing services to taxonomists for standard genome sequencing and annotation.</title>
        <authorList>
            <consortium name="The Broad Institute Genomics Platform"/>
            <consortium name="The Broad Institute Genome Sequencing Center for Infectious Disease"/>
            <person name="Wu L."/>
            <person name="Ma J."/>
        </authorList>
    </citation>
    <scope>NUCLEOTIDE SEQUENCE [LARGE SCALE GENOMIC DNA]</scope>
    <source>
        <strain evidence="6 7">CGMCC 1.12553</strain>
    </source>
</reference>
<feature type="compositionally biased region" description="Acidic residues" evidence="4">
    <location>
        <begin position="590"/>
        <end position="599"/>
    </location>
</feature>
<keyword evidence="2" id="KW-0442">Lipid degradation</keyword>
<evidence type="ECO:0000256" key="3">
    <source>
        <dbReference type="ARBA" id="ARBA00023098"/>
    </source>
</evidence>
<keyword evidence="1" id="KW-0378">Hydrolase</keyword>
<proteinExistence type="predicted"/>
<name>A0ABD5P8C8_9EURY</name>
<feature type="region of interest" description="Disordered" evidence="4">
    <location>
        <begin position="30"/>
        <end position="54"/>
    </location>
</feature>
<dbReference type="SUPFAM" id="SSF56024">
    <property type="entry name" value="Phospholipase D/nuclease"/>
    <property type="match status" value="2"/>
</dbReference>
<dbReference type="AlphaFoldDB" id="A0ABD5P8C8"/>
<dbReference type="PANTHER" id="PTHR43856:SF1">
    <property type="entry name" value="MITOCHONDRIAL CARDIOLIPIN HYDROLASE"/>
    <property type="match status" value="1"/>
</dbReference>
<comment type="caution">
    <text evidence="6">The sequence shown here is derived from an EMBL/GenBank/DDBJ whole genome shotgun (WGS) entry which is preliminary data.</text>
</comment>
<feature type="compositionally biased region" description="Polar residues" evidence="4">
    <location>
        <begin position="45"/>
        <end position="54"/>
    </location>
</feature>
<evidence type="ECO:0000313" key="7">
    <source>
        <dbReference type="Proteomes" id="UP001595921"/>
    </source>
</evidence>
<gene>
    <name evidence="6" type="ORF">ACFO0N_02090</name>
</gene>
<dbReference type="Pfam" id="PF13091">
    <property type="entry name" value="PLDc_2"/>
    <property type="match status" value="2"/>
</dbReference>
<organism evidence="6 7">
    <name type="scientific">Halobium salinum</name>
    <dbReference type="NCBI Taxonomy" id="1364940"/>
    <lineage>
        <taxon>Archaea</taxon>
        <taxon>Methanobacteriati</taxon>
        <taxon>Methanobacteriota</taxon>
        <taxon>Stenosarchaea group</taxon>
        <taxon>Halobacteria</taxon>
        <taxon>Halobacteriales</taxon>
        <taxon>Haloferacaceae</taxon>
        <taxon>Halobium</taxon>
    </lineage>
</organism>
<keyword evidence="7" id="KW-1185">Reference proteome</keyword>
<protein>
    <submittedName>
        <fullName evidence="6">Phosphatidylserine/phosphatidylglycerophosphate/ cardiolipin synthase family protein</fullName>
    </submittedName>
</protein>
<keyword evidence="3" id="KW-0443">Lipid metabolism</keyword>
<dbReference type="Gene3D" id="3.30.870.10">
    <property type="entry name" value="Endonuclease Chain A"/>
    <property type="match status" value="2"/>
</dbReference>
<dbReference type="GO" id="GO:0016042">
    <property type="term" value="P:lipid catabolic process"/>
    <property type="evidence" value="ECO:0007669"/>
    <property type="project" value="UniProtKB-KW"/>
</dbReference>
<accession>A0ABD5P8C8</accession>
<evidence type="ECO:0000259" key="5">
    <source>
        <dbReference type="PROSITE" id="PS50035"/>
    </source>
</evidence>
<dbReference type="RefSeq" id="WP_267625170.1">
    <property type="nucleotide sequence ID" value="NZ_JAODIW010000010.1"/>
</dbReference>
<dbReference type="InterPro" id="IPR025202">
    <property type="entry name" value="PLD-like_dom"/>
</dbReference>
<feature type="compositionally biased region" description="Gly residues" evidence="4">
    <location>
        <begin position="574"/>
        <end position="584"/>
    </location>
</feature>
<sequence length="599" mass="62722">MSTIRPALVAILAALLVVAAVPVADGVAAGGATTDGTATDGTTVEGSTANGTTPNGTARIVAVYPNPVADGDRGESVTLVLPGAGNWSVSDGETVVRLANRSGRVVVGTDPDVLRNRTAAGRVHTAPAGFGLANGGERLELRRGSRPVDSVVYEAAPEGERWHRNATPPWRPVGYTPREPVDLGAPNATAFVLPDSPEVAISTLRSADERLLLGGYTLASSRVSEALVAAAERGVRVRVLLEADPVGGLPRREAHLLDRLAAAGVEVRVLGRAPERFAFHHPKYAVVDDRALVLTENWKPAGTGGRSSRGWGVRLDGERAATELAALFRADANGTGAVAWERYREGRAFEASTPANGSFSGRAEPRRVRVEAARLLTAPGNAESAVVDVVERADDRVVVVQPTVGGPEQAMLRACVRAARRGVDVRILLSRAWYVVDDNRRLADRLNGRAEREGIPLEVRVAEPTDRFEKIHAKGVVADDTVVVGSLNWNENSATENREVAVALRSEAAAEYYRSVFEGDWQGGEDGGVPVGTLVALVVAAGGAIVVARRRVSFVGAADGVEGAGVVDAEVDGDSGGVGEGGGFDFRDGVEDDDGDGEN</sequence>
<evidence type="ECO:0000256" key="1">
    <source>
        <dbReference type="ARBA" id="ARBA00022801"/>
    </source>
</evidence>
<dbReference type="CDD" id="cd09128">
    <property type="entry name" value="PLDc_unchar1_2"/>
    <property type="match status" value="1"/>
</dbReference>
<feature type="domain" description="PLD phosphodiesterase" evidence="5">
    <location>
        <begin position="467"/>
        <end position="493"/>
    </location>
</feature>
<dbReference type="Proteomes" id="UP001595921">
    <property type="component" value="Unassembled WGS sequence"/>
</dbReference>
<dbReference type="SMART" id="SM00155">
    <property type="entry name" value="PLDc"/>
    <property type="match status" value="2"/>
</dbReference>
<feature type="region of interest" description="Disordered" evidence="4">
    <location>
        <begin position="571"/>
        <end position="599"/>
    </location>
</feature>
<dbReference type="InterPro" id="IPR001736">
    <property type="entry name" value="PLipase_D/transphosphatidylase"/>
</dbReference>
<dbReference type="EMBL" id="JBHSDS010000002">
    <property type="protein sequence ID" value="MFC4356734.1"/>
    <property type="molecule type" value="Genomic_DNA"/>
</dbReference>